<evidence type="ECO:0000313" key="3">
    <source>
        <dbReference type="Proteomes" id="UP000752814"/>
    </source>
</evidence>
<sequence length="148" mass="16126">MDAKFSDSVKELIGSRGLKLDDVIDVINTAESSKRKINDGSKNLAKKRIGEATIYAVYDNDGNVETAYSHRMVLGDLQKTTDEPDPTNWVCVSCNEKAVVGTVLMTYMGITRSGPAVVCEKCGDAWVEEYLAINTIAAAEGLFEKKKA</sequence>
<dbReference type="InterPro" id="IPR055902">
    <property type="entry name" value="DUF7479"/>
</dbReference>
<organism evidence="2 3">
    <name type="scientific">Candidatus Methanomassiliicoccus intestinalis</name>
    <dbReference type="NCBI Taxonomy" id="1406512"/>
    <lineage>
        <taxon>Archaea</taxon>
        <taxon>Methanobacteriati</taxon>
        <taxon>Thermoplasmatota</taxon>
        <taxon>Thermoplasmata</taxon>
        <taxon>Methanomassiliicoccales</taxon>
        <taxon>Methanomassiliicoccaceae</taxon>
        <taxon>Methanomassiliicoccus</taxon>
    </lineage>
</organism>
<reference evidence="2" key="1">
    <citation type="submission" date="2016-03" db="EMBL/GenBank/DDBJ databases">
        <authorList>
            <person name="Borrel G."/>
            <person name="Mccann A."/>
            <person name="O'Toole P.W."/>
        </authorList>
    </citation>
    <scope>NUCLEOTIDE SEQUENCE</scope>
    <source>
        <strain evidence="2">183</strain>
    </source>
</reference>
<protein>
    <recommendedName>
        <fullName evidence="1">DUF7479 domain-containing protein</fullName>
    </recommendedName>
</protein>
<dbReference type="OMA" id="AYSHRMV"/>
<comment type="caution">
    <text evidence="2">The sequence shown here is derived from an EMBL/GenBank/DDBJ whole genome shotgun (WGS) entry which is preliminary data.</text>
</comment>
<name>A0A8J8PAD4_9ARCH</name>
<feature type="domain" description="DUF7479" evidence="1">
    <location>
        <begin position="88"/>
        <end position="146"/>
    </location>
</feature>
<dbReference type="Proteomes" id="UP000752814">
    <property type="component" value="Unassembled WGS sequence"/>
</dbReference>
<dbReference type="EMBL" id="LVVT01000024">
    <property type="protein sequence ID" value="TQS81212.1"/>
    <property type="molecule type" value="Genomic_DNA"/>
</dbReference>
<gene>
    <name evidence="2" type="ORF">A3207_04900</name>
</gene>
<dbReference type="AlphaFoldDB" id="A0A8J8PAD4"/>
<evidence type="ECO:0000259" key="1">
    <source>
        <dbReference type="Pfam" id="PF24292"/>
    </source>
</evidence>
<dbReference type="Pfam" id="PF24292">
    <property type="entry name" value="DUF7479"/>
    <property type="match status" value="1"/>
</dbReference>
<proteinExistence type="predicted"/>
<dbReference type="RefSeq" id="WP_020448413.1">
    <property type="nucleotide sequence ID" value="NZ_CAYAXV010000002.1"/>
</dbReference>
<accession>A0A8J8PAD4</accession>
<evidence type="ECO:0000313" key="2">
    <source>
        <dbReference type="EMBL" id="TQS81212.1"/>
    </source>
</evidence>
<dbReference type="GeneID" id="41322937"/>